<evidence type="ECO:0000259" key="11">
    <source>
        <dbReference type="PROSITE" id="PS52015"/>
    </source>
</evidence>
<dbReference type="GO" id="GO:0055085">
    <property type="term" value="P:transmembrane transport"/>
    <property type="evidence" value="ECO:0007669"/>
    <property type="project" value="InterPro"/>
</dbReference>
<name>B8J593_ANAD2</name>
<dbReference type="Gene3D" id="3.30.1150.10">
    <property type="match status" value="1"/>
</dbReference>
<accession>B8J593</accession>
<evidence type="ECO:0000256" key="8">
    <source>
        <dbReference type="ARBA" id="ARBA00022989"/>
    </source>
</evidence>
<evidence type="ECO:0000256" key="7">
    <source>
        <dbReference type="ARBA" id="ARBA00022927"/>
    </source>
</evidence>
<feature type="compositionally biased region" description="Pro residues" evidence="10">
    <location>
        <begin position="52"/>
        <end position="71"/>
    </location>
</feature>
<reference evidence="12" key="1">
    <citation type="submission" date="2009-01" db="EMBL/GenBank/DDBJ databases">
        <title>Complete sequence of Anaeromyxobacter dehalogenans 2CP-1.</title>
        <authorList>
            <consortium name="US DOE Joint Genome Institute"/>
            <person name="Lucas S."/>
            <person name="Copeland A."/>
            <person name="Lapidus A."/>
            <person name="Glavina del Rio T."/>
            <person name="Dalin E."/>
            <person name="Tice H."/>
            <person name="Bruce D."/>
            <person name="Goodwin L."/>
            <person name="Pitluck S."/>
            <person name="Saunders E."/>
            <person name="Brettin T."/>
            <person name="Detter J.C."/>
            <person name="Han C."/>
            <person name="Larimer F."/>
            <person name="Land M."/>
            <person name="Hauser L."/>
            <person name="Kyrpides N."/>
            <person name="Ovchinnikova G."/>
            <person name="Beliaev A.S."/>
            <person name="Richardson P."/>
        </authorList>
    </citation>
    <scope>NUCLEOTIDE SEQUENCE</scope>
    <source>
        <strain evidence="12">2CP-1</strain>
    </source>
</reference>
<evidence type="ECO:0000256" key="6">
    <source>
        <dbReference type="ARBA" id="ARBA00022692"/>
    </source>
</evidence>
<keyword evidence="8" id="KW-1133">Transmembrane helix</keyword>
<gene>
    <name evidence="12" type="ordered locus">A2cp1_1604</name>
</gene>
<feature type="compositionally biased region" description="Pro residues" evidence="10">
    <location>
        <begin position="78"/>
        <end position="106"/>
    </location>
</feature>
<dbReference type="GO" id="GO:0030288">
    <property type="term" value="C:outer membrane-bounded periplasmic space"/>
    <property type="evidence" value="ECO:0007669"/>
    <property type="project" value="InterPro"/>
</dbReference>
<dbReference type="GO" id="GO:0098797">
    <property type="term" value="C:plasma membrane protein complex"/>
    <property type="evidence" value="ECO:0007669"/>
    <property type="project" value="TreeGrafter"/>
</dbReference>
<evidence type="ECO:0000256" key="4">
    <source>
        <dbReference type="ARBA" id="ARBA00022475"/>
    </source>
</evidence>
<dbReference type="InterPro" id="IPR037682">
    <property type="entry name" value="TonB_C"/>
</dbReference>
<evidence type="ECO:0000256" key="1">
    <source>
        <dbReference type="ARBA" id="ARBA00004383"/>
    </source>
</evidence>
<dbReference type="PANTHER" id="PTHR33446:SF2">
    <property type="entry name" value="PROTEIN TONB"/>
    <property type="match status" value="1"/>
</dbReference>
<dbReference type="Proteomes" id="UP000007089">
    <property type="component" value="Chromosome"/>
</dbReference>
<feature type="compositionally biased region" description="Low complexity" evidence="10">
    <location>
        <begin position="118"/>
        <end position="131"/>
    </location>
</feature>
<evidence type="ECO:0000256" key="10">
    <source>
        <dbReference type="SAM" id="MobiDB-lite"/>
    </source>
</evidence>
<evidence type="ECO:0000313" key="12">
    <source>
        <dbReference type="EMBL" id="ACL64948.1"/>
    </source>
</evidence>
<keyword evidence="13" id="KW-1185">Reference proteome</keyword>
<dbReference type="GO" id="GO:0015891">
    <property type="term" value="P:siderophore transport"/>
    <property type="evidence" value="ECO:0007669"/>
    <property type="project" value="InterPro"/>
</dbReference>
<organism evidence="12 13">
    <name type="scientific">Anaeromyxobacter dehalogenans (strain ATCC BAA-258 / DSM 21875 / 2CP-1)</name>
    <dbReference type="NCBI Taxonomy" id="455488"/>
    <lineage>
        <taxon>Bacteria</taxon>
        <taxon>Pseudomonadati</taxon>
        <taxon>Myxococcota</taxon>
        <taxon>Myxococcia</taxon>
        <taxon>Myxococcales</taxon>
        <taxon>Cystobacterineae</taxon>
        <taxon>Anaeromyxobacteraceae</taxon>
        <taxon>Anaeromyxobacter</taxon>
    </lineage>
</organism>
<dbReference type="GO" id="GO:0031992">
    <property type="term" value="F:energy transducer activity"/>
    <property type="evidence" value="ECO:0007669"/>
    <property type="project" value="InterPro"/>
</dbReference>
<keyword evidence="3" id="KW-0813">Transport</keyword>
<evidence type="ECO:0000256" key="2">
    <source>
        <dbReference type="ARBA" id="ARBA00006555"/>
    </source>
</evidence>
<dbReference type="PANTHER" id="PTHR33446">
    <property type="entry name" value="PROTEIN TONB-RELATED"/>
    <property type="match status" value="1"/>
</dbReference>
<dbReference type="AlphaFoldDB" id="B8J593"/>
<dbReference type="NCBIfam" id="TIGR01352">
    <property type="entry name" value="tonB_Cterm"/>
    <property type="match status" value="1"/>
</dbReference>
<keyword evidence="9" id="KW-0472">Membrane</keyword>
<evidence type="ECO:0000256" key="5">
    <source>
        <dbReference type="ARBA" id="ARBA00022519"/>
    </source>
</evidence>
<keyword evidence="4" id="KW-1003">Cell membrane</keyword>
<dbReference type="InterPro" id="IPR003538">
    <property type="entry name" value="TonB"/>
</dbReference>
<feature type="domain" description="TonB C-terminal" evidence="11">
    <location>
        <begin position="154"/>
        <end position="243"/>
    </location>
</feature>
<keyword evidence="5" id="KW-0997">Cell inner membrane</keyword>
<dbReference type="PROSITE" id="PS52015">
    <property type="entry name" value="TONB_CTD"/>
    <property type="match status" value="1"/>
</dbReference>
<comment type="similarity">
    <text evidence="2">Belongs to the TonB family.</text>
</comment>
<keyword evidence="6" id="KW-0812">Transmembrane</keyword>
<dbReference type="EMBL" id="CP001359">
    <property type="protein sequence ID" value="ACL64948.1"/>
    <property type="molecule type" value="Genomic_DNA"/>
</dbReference>
<dbReference type="InterPro" id="IPR006260">
    <property type="entry name" value="TonB/TolA_C"/>
</dbReference>
<dbReference type="InterPro" id="IPR051045">
    <property type="entry name" value="TonB-dependent_transducer"/>
</dbReference>
<feature type="region of interest" description="Disordered" evidence="10">
    <location>
        <begin position="33"/>
        <end position="168"/>
    </location>
</feature>
<dbReference type="HOGENOM" id="CLU_1037561_0_0_7"/>
<protein>
    <submittedName>
        <fullName evidence="12">TonB family protein</fullName>
    </submittedName>
</protein>
<dbReference type="GO" id="GO:0015031">
    <property type="term" value="P:protein transport"/>
    <property type="evidence" value="ECO:0007669"/>
    <property type="project" value="UniProtKB-KW"/>
</dbReference>
<dbReference type="Pfam" id="PF03544">
    <property type="entry name" value="TonB_C"/>
    <property type="match status" value="1"/>
</dbReference>
<keyword evidence="7" id="KW-0653">Protein transport</keyword>
<dbReference type="PRINTS" id="PR01374">
    <property type="entry name" value="TONBPROTEIN"/>
</dbReference>
<evidence type="ECO:0000313" key="13">
    <source>
        <dbReference type="Proteomes" id="UP000007089"/>
    </source>
</evidence>
<dbReference type="RefSeq" id="WP_012632878.1">
    <property type="nucleotide sequence ID" value="NC_011891.1"/>
</dbReference>
<evidence type="ECO:0000256" key="9">
    <source>
        <dbReference type="ARBA" id="ARBA00023136"/>
    </source>
</evidence>
<sequence>MTAGQAPRVRGPLAGAAAASLLLHAAILAAALRLPQRPRERPAPVVVDLEAAPPPAPPPAPEPPAPPPPPRRVAAAALPPPRPIPAPPAPAPPPPPDAPAPSPAPARAPRVGISLSSTTTAGGFAVGTGETLAGRPREVADAPEPARPLPAAPRPSAQPRLVARPEMPYPPDARRAGLEGRVVLLLRVDREGRVAAARVLSEPGGGLGAAARAAALGFRFQPALLEGEPVETEIRFTYTFVLE</sequence>
<dbReference type="KEGG" id="acp:A2cp1_1604"/>
<dbReference type="SUPFAM" id="SSF74653">
    <property type="entry name" value="TolA/TonB C-terminal domain"/>
    <property type="match status" value="1"/>
</dbReference>
<comment type="subcellular location">
    <subcellularLocation>
        <location evidence="1">Cell inner membrane</location>
        <topology evidence="1">Single-pass membrane protein</topology>
        <orientation evidence="1">Periplasmic side</orientation>
    </subcellularLocation>
</comment>
<evidence type="ECO:0000256" key="3">
    <source>
        <dbReference type="ARBA" id="ARBA00022448"/>
    </source>
</evidence>
<proteinExistence type="inferred from homology"/>